<comment type="caution">
    <text evidence="1">The sequence shown here is derived from an EMBL/GenBank/DDBJ whole genome shotgun (WGS) entry which is preliminary data.</text>
</comment>
<dbReference type="Proteomes" id="UP000177124">
    <property type="component" value="Unassembled WGS sequence"/>
</dbReference>
<sequence>MNDFLDSLKQNQQAKLLRIFNYIELYGLQSILPHVKKLTGTPLWEIRILGRDNIRVFYIIFAKDEVLALHGFVKKSQKAPKGEIAIAISRYEEWTKRMDV</sequence>
<name>A0A1F5GH35_9BACT</name>
<dbReference type="AlphaFoldDB" id="A0A1F5GH35"/>
<dbReference type="Pfam" id="PF05973">
    <property type="entry name" value="Gp49"/>
    <property type="match status" value="1"/>
</dbReference>
<proteinExistence type="predicted"/>
<dbReference type="InterPro" id="IPR009241">
    <property type="entry name" value="HigB-like"/>
</dbReference>
<evidence type="ECO:0000313" key="2">
    <source>
        <dbReference type="Proteomes" id="UP000177124"/>
    </source>
</evidence>
<organism evidence="1 2">
    <name type="scientific">Candidatus Curtissbacteria bacterium RIFCSPHIGHO2_02_FULL_42_15</name>
    <dbReference type="NCBI Taxonomy" id="1797716"/>
    <lineage>
        <taxon>Bacteria</taxon>
        <taxon>Candidatus Curtissiibacteriota</taxon>
    </lineage>
</organism>
<evidence type="ECO:0000313" key="1">
    <source>
        <dbReference type="EMBL" id="OGD91139.1"/>
    </source>
</evidence>
<evidence type="ECO:0008006" key="3">
    <source>
        <dbReference type="Google" id="ProtNLM"/>
    </source>
</evidence>
<reference evidence="1 2" key="1">
    <citation type="journal article" date="2016" name="Nat. Commun.">
        <title>Thousands of microbial genomes shed light on interconnected biogeochemical processes in an aquifer system.</title>
        <authorList>
            <person name="Anantharaman K."/>
            <person name="Brown C.T."/>
            <person name="Hug L.A."/>
            <person name="Sharon I."/>
            <person name="Castelle C.J."/>
            <person name="Probst A.J."/>
            <person name="Thomas B.C."/>
            <person name="Singh A."/>
            <person name="Wilkins M.J."/>
            <person name="Karaoz U."/>
            <person name="Brodie E.L."/>
            <person name="Williams K.H."/>
            <person name="Hubbard S.S."/>
            <person name="Banfield J.F."/>
        </authorList>
    </citation>
    <scope>NUCLEOTIDE SEQUENCE [LARGE SCALE GENOMIC DNA]</scope>
</reference>
<dbReference type="STRING" id="1797716.A3D07_02270"/>
<dbReference type="EMBL" id="MFBF01000025">
    <property type="protein sequence ID" value="OGD91139.1"/>
    <property type="molecule type" value="Genomic_DNA"/>
</dbReference>
<accession>A0A1F5GH35</accession>
<protein>
    <recommendedName>
        <fullName evidence="3">Addiction module toxin RelE</fullName>
    </recommendedName>
</protein>
<gene>
    <name evidence="1" type="ORF">A3D07_02270</name>
</gene>